<dbReference type="AlphaFoldDB" id="A0A067PP46"/>
<dbReference type="OrthoDB" id="3224221at2759"/>
<dbReference type="InParanoid" id="A0A067PP46"/>
<gene>
    <name evidence="2" type="ORF">JAAARDRAFT_50036</name>
</gene>
<proteinExistence type="predicted"/>
<name>A0A067PP46_9AGAM</name>
<feature type="compositionally biased region" description="Acidic residues" evidence="1">
    <location>
        <begin position="166"/>
        <end position="175"/>
    </location>
</feature>
<evidence type="ECO:0000313" key="2">
    <source>
        <dbReference type="EMBL" id="KDQ53072.1"/>
    </source>
</evidence>
<feature type="compositionally biased region" description="Polar residues" evidence="1">
    <location>
        <begin position="185"/>
        <end position="197"/>
    </location>
</feature>
<evidence type="ECO:0000256" key="1">
    <source>
        <dbReference type="SAM" id="MobiDB-lite"/>
    </source>
</evidence>
<protein>
    <submittedName>
        <fullName evidence="2">Uncharacterized protein</fullName>
    </submittedName>
</protein>
<organism evidence="2 3">
    <name type="scientific">Jaapia argillacea MUCL 33604</name>
    <dbReference type="NCBI Taxonomy" id="933084"/>
    <lineage>
        <taxon>Eukaryota</taxon>
        <taxon>Fungi</taxon>
        <taxon>Dikarya</taxon>
        <taxon>Basidiomycota</taxon>
        <taxon>Agaricomycotina</taxon>
        <taxon>Agaricomycetes</taxon>
        <taxon>Agaricomycetidae</taxon>
        <taxon>Jaapiales</taxon>
        <taxon>Jaapiaceae</taxon>
        <taxon>Jaapia</taxon>
    </lineage>
</organism>
<dbReference type="STRING" id="933084.A0A067PP46"/>
<reference evidence="3" key="1">
    <citation type="journal article" date="2014" name="Proc. Natl. Acad. Sci. U.S.A.">
        <title>Extensive sampling of basidiomycete genomes demonstrates inadequacy of the white-rot/brown-rot paradigm for wood decay fungi.</title>
        <authorList>
            <person name="Riley R."/>
            <person name="Salamov A.A."/>
            <person name="Brown D.W."/>
            <person name="Nagy L.G."/>
            <person name="Floudas D."/>
            <person name="Held B.W."/>
            <person name="Levasseur A."/>
            <person name="Lombard V."/>
            <person name="Morin E."/>
            <person name="Otillar R."/>
            <person name="Lindquist E.A."/>
            <person name="Sun H."/>
            <person name="LaButti K.M."/>
            <person name="Schmutz J."/>
            <person name="Jabbour D."/>
            <person name="Luo H."/>
            <person name="Baker S.E."/>
            <person name="Pisabarro A.G."/>
            <person name="Walton J.D."/>
            <person name="Blanchette R.A."/>
            <person name="Henrissat B."/>
            <person name="Martin F."/>
            <person name="Cullen D."/>
            <person name="Hibbett D.S."/>
            <person name="Grigoriev I.V."/>
        </authorList>
    </citation>
    <scope>NUCLEOTIDE SEQUENCE [LARGE SCALE GENOMIC DNA]</scope>
    <source>
        <strain evidence="3">MUCL 33604</strain>
    </source>
</reference>
<accession>A0A067PP46</accession>
<sequence>MAHKNKTMMERHRNIFSNAPNSLSASGSQPAKFTAAASPQAVASMLIGTSCSSSISSQVILVLIVIISNGEVLGTEGHHQAMVDDLQHVQNQEINFLQDAKTPMQSTFSKGKGKEAASTRPLPEWKVGWSKALWIPALKLLEIADPLGMKGMPGFSDGVQPATMEVDSDGADADDKDVATGPAPSGSNLNRYPNPSVASKADIRDLNETLHQGFEALLASHKAMGENFAKLIDQMEKSKIDDSNQISSSSSIRIHLNNLLKGASPLIPTVNPMESSAFSVAWMASDGAEVACEADSFRIDILGTPRSPWNISAGHIFAATLISANGYPDTEDVVEQIQHAFATRIKSLQRDYQVSQLGPAQKQQGRSQHNRSEWKINLFHHHRNIVKKYDGLHHHIVMLDRMGPDGMSSDELEVDAQGRSYVVW</sequence>
<dbReference type="EMBL" id="KL197736">
    <property type="protein sequence ID" value="KDQ53072.1"/>
    <property type="molecule type" value="Genomic_DNA"/>
</dbReference>
<evidence type="ECO:0000313" key="3">
    <source>
        <dbReference type="Proteomes" id="UP000027265"/>
    </source>
</evidence>
<keyword evidence="3" id="KW-1185">Reference proteome</keyword>
<dbReference type="Proteomes" id="UP000027265">
    <property type="component" value="Unassembled WGS sequence"/>
</dbReference>
<feature type="region of interest" description="Disordered" evidence="1">
    <location>
        <begin position="161"/>
        <end position="197"/>
    </location>
</feature>
<dbReference type="HOGENOM" id="CLU_647340_0_0_1"/>